<comment type="caution">
    <text evidence="1">The sequence shown here is derived from an EMBL/GenBank/DDBJ whole genome shotgun (WGS) entry which is preliminary data.</text>
</comment>
<evidence type="ECO:0000313" key="2">
    <source>
        <dbReference type="Proteomes" id="UP000785679"/>
    </source>
</evidence>
<accession>A0A8J8NEF1</accession>
<dbReference type="Proteomes" id="UP000785679">
    <property type="component" value="Unassembled WGS sequence"/>
</dbReference>
<dbReference type="EMBL" id="RRYP01020152">
    <property type="protein sequence ID" value="TNV73020.1"/>
    <property type="molecule type" value="Genomic_DNA"/>
</dbReference>
<keyword evidence="2" id="KW-1185">Reference proteome</keyword>
<reference evidence="1" key="1">
    <citation type="submission" date="2019-06" db="EMBL/GenBank/DDBJ databases">
        <authorList>
            <person name="Zheng W."/>
        </authorList>
    </citation>
    <scope>NUCLEOTIDE SEQUENCE</scope>
    <source>
        <strain evidence="1">QDHG01</strain>
    </source>
</reference>
<sequence>MPRDMITLILQKPGMTEGARYGVAAIDKPANTKPITVGAFLPMVSKIRPRISVRAITNISAIAPASPATVPTWFFGTLQYSGLCKMYTRNYMMNWIIKKIMKTMIKQATM</sequence>
<proteinExistence type="predicted"/>
<protein>
    <submittedName>
        <fullName evidence="1">Uncharacterized protein</fullName>
    </submittedName>
</protein>
<organism evidence="1 2">
    <name type="scientific">Halteria grandinella</name>
    <dbReference type="NCBI Taxonomy" id="5974"/>
    <lineage>
        <taxon>Eukaryota</taxon>
        <taxon>Sar</taxon>
        <taxon>Alveolata</taxon>
        <taxon>Ciliophora</taxon>
        <taxon>Intramacronucleata</taxon>
        <taxon>Spirotrichea</taxon>
        <taxon>Stichotrichia</taxon>
        <taxon>Sporadotrichida</taxon>
        <taxon>Halteriidae</taxon>
        <taxon>Halteria</taxon>
    </lineage>
</organism>
<gene>
    <name evidence="1" type="ORF">FGO68_gene9828</name>
</gene>
<name>A0A8J8NEF1_HALGN</name>
<dbReference type="AlphaFoldDB" id="A0A8J8NEF1"/>
<evidence type="ECO:0000313" key="1">
    <source>
        <dbReference type="EMBL" id="TNV73020.1"/>
    </source>
</evidence>